<dbReference type="Proteomes" id="UP001595816">
    <property type="component" value="Unassembled WGS sequence"/>
</dbReference>
<reference evidence="2" key="1">
    <citation type="journal article" date="2019" name="Int. J. Syst. Evol. Microbiol.">
        <title>The Global Catalogue of Microorganisms (GCM) 10K type strain sequencing project: providing services to taxonomists for standard genome sequencing and annotation.</title>
        <authorList>
            <consortium name="The Broad Institute Genomics Platform"/>
            <consortium name="The Broad Institute Genome Sequencing Center for Infectious Disease"/>
            <person name="Wu L."/>
            <person name="Ma J."/>
        </authorList>
    </citation>
    <scope>NUCLEOTIDE SEQUENCE [LARGE SCALE GENOMIC DNA]</scope>
    <source>
        <strain evidence="2">CGMCC 4.7289</strain>
    </source>
</reference>
<comment type="caution">
    <text evidence="1">The sequence shown here is derived from an EMBL/GenBank/DDBJ whole genome shotgun (WGS) entry which is preliminary data.</text>
</comment>
<dbReference type="Gene3D" id="1.25.40.10">
    <property type="entry name" value="Tetratricopeptide repeat domain"/>
    <property type="match status" value="1"/>
</dbReference>
<accession>A0ABV8LK68</accession>
<dbReference type="RefSeq" id="WP_253754862.1">
    <property type="nucleotide sequence ID" value="NZ_JAMZDZ010000001.1"/>
</dbReference>
<dbReference type="EMBL" id="JBHSAY010000006">
    <property type="protein sequence ID" value="MFC4131381.1"/>
    <property type="molecule type" value="Genomic_DNA"/>
</dbReference>
<keyword evidence="2" id="KW-1185">Reference proteome</keyword>
<sequence length="388" mass="42845">MMRLFRRKDDIVQPPHELMSAARSNERADYHVALDLVGEARGRFAGFFGTDVRSSAIAEALADAEEGLALAALERYAEAEPLLSAATEELAERPGGIAQPRLVIFFLGLAQTRIRLHRPQESLAATECASKLLESADLSDPQLRYARASCLILRAEIERMSERLEAALAYLDAAVAIAEPDAITLAICHSDRAGILYRLGLAPEMEANARQAVDLLGDVRESSLVVLKAYLNAQRLYCLALHAQQRHAETLEIWEQLLPVAKQTSEYLGRPHDLAEAYTDYANALDECDVRLDEAAALLDQADAILPPEDESRAAHYLRLNLLGVRAENLQKRGRPAEALVAAERSLASHRRYYEVTSPEEQARGMAEITRLRDRLAEQAGTSQSLAE</sequence>
<protein>
    <recommendedName>
        <fullName evidence="3">Tetratricopeptide repeat protein</fullName>
    </recommendedName>
</protein>
<organism evidence="1 2">
    <name type="scientific">Hamadaea flava</name>
    <dbReference type="NCBI Taxonomy" id="1742688"/>
    <lineage>
        <taxon>Bacteria</taxon>
        <taxon>Bacillati</taxon>
        <taxon>Actinomycetota</taxon>
        <taxon>Actinomycetes</taxon>
        <taxon>Micromonosporales</taxon>
        <taxon>Micromonosporaceae</taxon>
        <taxon>Hamadaea</taxon>
    </lineage>
</organism>
<name>A0ABV8LK68_9ACTN</name>
<dbReference type="InterPro" id="IPR011990">
    <property type="entry name" value="TPR-like_helical_dom_sf"/>
</dbReference>
<evidence type="ECO:0000313" key="2">
    <source>
        <dbReference type="Proteomes" id="UP001595816"/>
    </source>
</evidence>
<evidence type="ECO:0008006" key="3">
    <source>
        <dbReference type="Google" id="ProtNLM"/>
    </source>
</evidence>
<evidence type="ECO:0000313" key="1">
    <source>
        <dbReference type="EMBL" id="MFC4131381.1"/>
    </source>
</evidence>
<dbReference type="SUPFAM" id="SSF48452">
    <property type="entry name" value="TPR-like"/>
    <property type="match status" value="2"/>
</dbReference>
<proteinExistence type="predicted"/>
<gene>
    <name evidence="1" type="ORF">ACFOZ4_12275</name>
</gene>